<dbReference type="SUPFAM" id="SSF55604">
    <property type="entry name" value="Glucose permease domain IIB"/>
    <property type="match status" value="1"/>
</dbReference>
<evidence type="ECO:0000256" key="6">
    <source>
        <dbReference type="ARBA" id="ARBA00022683"/>
    </source>
</evidence>
<keyword evidence="5" id="KW-0808">Transferase</keyword>
<evidence type="ECO:0000256" key="8">
    <source>
        <dbReference type="ARBA" id="ARBA00022777"/>
    </source>
</evidence>
<keyword evidence="3" id="KW-1003">Cell membrane</keyword>
<feature type="transmembrane region" description="Helical" evidence="12">
    <location>
        <begin position="309"/>
        <end position="327"/>
    </location>
</feature>
<evidence type="ECO:0000313" key="15">
    <source>
        <dbReference type="EMBL" id="MCQ9629132.1"/>
    </source>
</evidence>
<dbReference type="PANTHER" id="PTHR30175:SF4">
    <property type="entry name" value="PTS SYSTEM TREHALOSE-SPECIFIC EIIBC COMPONENT"/>
    <property type="match status" value="1"/>
</dbReference>
<feature type="transmembrane region" description="Helical" evidence="12">
    <location>
        <begin position="339"/>
        <end position="361"/>
    </location>
</feature>
<gene>
    <name evidence="15" type="ORF">LZL92_02405</name>
</gene>
<evidence type="ECO:0000256" key="9">
    <source>
        <dbReference type="ARBA" id="ARBA00022989"/>
    </source>
</evidence>
<dbReference type="Pfam" id="PF02378">
    <property type="entry name" value="PTS_EIIC"/>
    <property type="match status" value="1"/>
</dbReference>
<feature type="transmembrane region" description="Helical" evidence="12">
    <location>
        <begin position="486"/>
        <end position="507"/>
    </location>
</feature>
<dbReference type="InterPro" id="IPR050558">
    <property type="entry name" value="PTS_Sugar-Specific_Components"/>
</dbReference>
<evidence type="ECO:0000256" key="11">
    <source>
        <dbReference type="PROSITE-ProRule" id="PRU00421"/>
    </source>
</evidence>
<dbReference type="PROSITE" id="PS01035">
    <property type="entry name" value="PTS_EIIB_TYPE_1_CYS"/>
    <property type="match status" value="1"/>
</dbReference>
<protein>
    <submittedName>
        <fullName evidence="15">PTS sucrose transporter subunit IIBC</fullName>
    </submittedName>
</protein>
<evidence type="ECO:0000256" key="4">
    <source>
        <dbReference type="ARBA" id="ARBA00022597"/>
    </source>
</evidence>
<evidence type="ECO:0000313" key="16">
    <source>
        <dbReference type="Proteomes" id="UP001206331"/>
    </source>
</evidence>
<evidence type="ECO:0000259" key="13">
    <source>
        <dbReference type="PROSITE" id="PS51098"/>
    </source>
</evidence>
<dbReference type="InterPro" id="IPR036878">
    <property type="entry name" value="Glu_permease_IIB"/>
</dbReference>
<dbReference type="Pfam" id="PF00367">
    <property type="entry name" value="PTS_EIIB"/>
    <property type="match status" value="1"/>
</dbReference>
<feature type="domain" description="PTS EIIB type-1" evidence="13">
    <location>
        <begin position="4"/>
        <end position="87"/>
    </location>
</feature>
<feature type="transmembrane region" description="Helical" evidence="12">
    <location>
        <begin position="196"/>
        <end position="217"/>
    </location>
</feature>
<dbReference type="EMBL" id="JAJUPA010000002">
    <property type="protein sequence ID" value="MCQ9629132.1"/>
    <property type="molecule type" value="Genomic_DNA"/>
</dbReference>
<proteinExistence type="predicted"/>
<keyword evidence="9 12" id="KW-1133">Transmembrane helix</keyword>
<keyword evidence="2" id="KW-0813">Transport</keyword>
<comment type="caution">
    <text evidence="15">The sequence shown here is derived from an EMBL/GenBank/DDBJ whole genome shotgun (WGS) entry which is preliminary data.</text>
</comment>
<evidence type="ECO:0000256" key="2">
    <source>
        <dbReference type="ARBA" id="ARBA00022448"/>
    </source>
</evidence>
<dbReference type="Gene3D" id="3.30.1360.60">
    <property type="entry name" value="Glucose permease domain IIB"/>
    <property type="match status" value="1"/>
</dbReference>
<dbReference type="PROSITE" id="PS51103">
    <property type="entry name" value="PTS_EIIC_TYPE_1"/>
    <property type="match status" value="1"/>
</dbReference>
<keyword evidence="7 12" id="KW-0812">Transmembrane</keyword>
<keyword evidence="8" id="KW-0418">Kinase</keyword>
<comment type="subcellular location">
    <subcellularLocation>
        <location evidence="1">Cell membrane</location>
        <topology evidence="1">Multi-pass membrane protein</topology>
    </subcellularLocation>
</comment>
<evidence type="ECO:0000256" key="7">
    <source>
        <dbReference type="ARBA" id="ARBA00022692"/>
    </source>
</evidence>
<dbReference type="InterPro" id="IPR013013">
    <property type="entry name" value="PTS_EIIC_1"/>
</dbReference>
<keyword evidence="4" id="KW-0762">Sugar transport</keyword>
<sequence length="514" mass="54050">MNFPKIAEQTIEKLGGKSNITTLAHCATRLRLTLADESKVDKEAIENIEGVKGQFSTSGQYQIIFGSGTVNKVHAEMQKQMGIGDMSTSEVAAAGAANQPLLQRLVKGLADIFVPIIPAIVAGGLLMGIHSMLTAQGFFWEVPETLYAALAEAQSAFNAAQASGDQALIAATQEALNKAAITGYSVVDKFPSIADLVNFINTIANAPFVFLPVLLGFSATRKFGGNPFLGAALGMLLVHTDLADGWNYAKTLAEGNIEYWNIFGLEIEKVGYQGTVIPTIVSAWVLATLEKGFRKFVPSYLDNLVTPMMSLFIAGCLAFTVIGPFGREAGSAISAGLTWLYDSLGFIGGAIFGTFYAPIVITGMHQTFIAVETQLLAEVANTGGTFIFPIAAMSNIAQGAACLGVAFAMKDAKVRGLAVPSGISALLGITEPAMFGVNLRYRQAFIAAMIGSGVASAFIAFFNVKAIALGAAGFLGVPSIKPDSLAMYSVGMAISFIVAFSISAVWVKKAQAKK</sequence>
<feature type="domain" description="PTS EIIC type-1" evidence="14">
    <location>
        <begin position="144"/>
        <end position="514"/>
    </location>
</feature>
<reference evidence="15 16" key="1">
    <citation type="submission" date="2021-12" db="EMBL/GenBank/DDBJ databases">
        <title>Identification and characterization of A. suis stains in western Canada.</title>
        <authorList>
            <person name="Kulathunga D.G.R.S."/>
            <person name="De Oliveira Costa M."/>
        </authorList>
    </citation>
    <scope>NUCLEOTIDE SEQUENCE [LARGE SCALE GENOMIC DNA]</scope>
    <source>
        <strain evidence="15 16">18_292</strain>
    </source>
</reference>
<dbReference type="InterPro" id="IPR001996">
    <property type="entry name" value="PTS_IIB_1"/>
</dbReference>
<evidence type="ECO:0000256" key="1">
    <source>
        <dbReference type="ARBA" id="ARBA00004651"/>
    </source>
</evidence>
<accession>A0ABT1WRX7</accession>
<dbReference type="Proteomes" id="UP001206331">
    <property type="component" value="Unassembled WGS sequence"/>
</dbReference>
<keyword evidence="6" id="KW-0598">Phosphotransferase system</keyword>
<dbReference type="CDD" id="cd00212">
    <property type="entry name" value="PTS_IIB_glc"/>
    <property type="match status" value="1"/>
</dbReference>
<keyword evidence="16" id="KW-1185">Reference proteome</keyword>
<dbReference type="NCBIfam" id="TIGR00826">
    <property type="entry name" value="EIIB_glc"/>
    <property type="match status" value="1"/>
</dbReference>
<feature type="transmembrane region" description="Helical" evidence="12">
    <location>
        <begin position="444"/>
        <end position="474"/>
    </location>
</feature>
<evidence type="ECO:0000256" key="3">
    <source>
        <dbReference type="ARBA" id="ARBA00022475"/>
    </source>
</evidence>
<evidence type="ECO:0000256" key="12">
    <source>
        <dbReference type="SAM" id="Phobius"/>
    </source>
</evidence>
<evidence type="ECO:0000259" key="14">
    <source>
        <dbReference type="PROSITE" id="PS51103"/>
    </source>
</evidence>
<name>A0ABT1WRX7_ACTSU</name>
<feature type="active site" description="Phosphocysteine intermediate; for EIIB activity" evidence="11">
    <location>
        <position position="26"/>
    </location>
</feature>
<feature type="transmembrane region" description="Helical" evidence="12">
    <location>
        <begin position="112"/>
        <end position="133"/>
    </location>
</feature>
<feature type="transmembrane region" description="Helical" evidence="12">
    <location>
        <begin position="386"/>
        <end position="408"/>
    </location>
</feature>
<keyword evidence="10 12" id="KW-0472">Membrane</keyword>
<evidence type="ECO:0000256" key="5">
    <source>
        <dbReference type="ARBA" id="ARBA00022679"/>
    </source>
</evidence>
<dbReference type="PANTHER" id="PTHR30175">
    <property type="entry name" value="PHOSPHOTRANSFERASE SYSTEM TRANSPORT PROTEIN"/>
    <property type="match status" value="1"/>
</dbReference>
<dbReference type="InterPro" id="IPR018113">
    <property type="entry name" value="PTrfase_EIIB_Cys"/>
</dbReference>
<dbReference type="PROSITE" id="PS51098">
    <property type="entry name" value="PTS_EIIB_TYPE_1"/>
    <property type="match status" value="1"/>
</dbReference>
<evidence type="ECO:0000256" key="10">
    <source>
        <dbReference type="ARBA" id="ARBA00023136"/>
    </source>
</evidence>
<dbReference type="InterPro" id="IPR003352">
    <property type="entry name" value="PTS_EIIC"/>
</dbReference>
<organism evidence="15 16">
    <name type="scientific">Actinobacillus suis</name>
    <dbReference type="NCBI Taxonomy" id="716"/>
    <lineage>
        <taxon>Bacteria</taxon>
        <taxon>Pseudomonadati</taxon>
        <taxon>Pseudomonadota</taxon>
        <taxon>Gammaproteobacteria</taxon>
        <taxon>Pasteurellales</taxon>
        <taxon>Pasteurellaceae</taxon>
        <taxon>Actinobacillus</taxon>
    </lineage>
</organism>
<feature type="transmembrane region" description="Helical" evidence="12">
    <location>
        <begin position="270"/>
        <end position="289"/>
    </location>
</feature>